<dbReference type="Pfam" id="PF14129">
    <property type="entry name" value="DUF4296"/>
    <property type="match status" value="1"/>
</dbReference>
<accession>A0A4R6TNQ5</accession>
<keyword evidence="4" id="KW-1185">Reference proteome</keyword>
<feature type="compositionally biased region" description="Basic and acidic residues" evidence="1">
    <location>
        <begin position="109"/>
        <end position="125"/>
    </location>
</feature>
<dbReference type="Proteomes" id="UP000295468">
    <property type="component" value="Unassembled WGS sequence"/>
</dbReference>
<comment type="caution">
    <text evidence="3">The sequence shown here is derived from an EMBL/GenBank/DDBJ whole genome shotgun (WGS) entry which is preliminary data.</text>
</comment>
<feature type="domain" description="DUF4296" evidence="2">
    <location>
        <begin position="25"/>
        <end position="107"/>
    </location>
</feature>
<organism evidence="3 4">
    <name type="scientific">Zeaxanthinibacter enoshimensis</name>
    <dbReference type="NCBI Taxonomy" id="392009"/>
    <lineage>
        <taxon>Bacteria</taxon>
        <taxon>Pseudomonadati</taxon>
        <taxon>Bacteroidota</taxon>
        <taxon>Flavobacteriia</taxon>
        <taxon>Flavobacteriales</taxon>
        <taxon>Flavobacteriaceae</taxon>
        <taxon>Zeaxanthinibacter</taxon>
    </lineage>
</organism>
<gene>
    <name evidence="3" type="ORF">CLV82_1050</name>
</gene>
<feature type="region of interest" description="Disordered" evidence="1">
    <location>
        <begin position="109"/>
        <end position="136"/>
    </location>
</feature>
<sequence>MKFKGLYIFLLLCLAACGEEVIEQPENLIPEEKMTAILYDLAILNAADGTNPSVLEDRGIETMSFLYQKYEIDSAQFVDSDIYYASKPLQYQGMYERIEARIKKVKKQMEDERKRKTDSIKKAAEAKQSPVKTGQE</sequence>
<dbReference type="EMBL" id="SNYI01000001">
    <property type="protein sequence ID" value="TDQ33212.1"/>
    <property type="molecule type" value="Genomic_DNA"/>
</dbReference>
<protein>
    <submittedName>
        <fullName evidence="3">Uncharacterized protein DUF4296</fullName>
    </submittedName>
</protein>
<dbReference type="OrthoDB" id="1525222at2"/>
<dbReference type="InterPro" id="IPR025381">
    <property type="entry name" value="DUF4296"/>
</dbReference>
<name>A0A4R6TNQ5_9FLAO</name>
<evidence type="ECO:0000259" key="2">
    <source>
        <dbReference type="Pfam" id="PF14129"/>
    </source>
</evidence>
<dbReference type="RefSeq" id="WP_133643216.1">
    <property type="nucleotide sequence ID" value="NZ_SNYI01000001.1"/>
</dbReference>
<evidence type="ECO:0000256" key="1">
    <source>
        <dbReference type="SAM" id="MobiDB-lite"/>
    </source>
</evidence>
<proteinExistence type="predicted"/>
<evidence type="ECO:0000313" key="3">
    <source>
        <dbReference type="EMBL" id="TDQ33212.1"/>
    </source>
</evidence>
<evidence type="ECO:0000313" key="4">
    <source>
        <dbReference type="Proteomes" id="UP000295468"/>
    </source>
</evidence>
<dbReference type="AlphaFoldDB" id="A0A4R6TNQ5"/>
<reference evidence="3 4" key="1">
    <citation type="submission" date="2019-03" db="EMBL/GenBank/DDBJ databases">
        <title>Genomic Encyclopedia of Archaeal and Bacterial Type Strains, Phase II (KMG-II): from individual species to whole genera.</title>
        <authorList>
            <person name="Goeker M."/>
        </authorList>
    </citation>
    <scope>NUCLEOTIDE SEQUENCE [LARGE SCALE GENOMIC DNA]</scope>
    <source>
        <strain evidence="3 4">DSM 18435</strain>
    </source>
</reference>